<feature type="transmembrane region" description="Helical" evidence="6">
    <location>
        <begin position="212"/>
        <end position="233"/>
    </location>
</feature>
<keyword evidence="3 6" id="KW-1133">Transmembrane helix</keyword>
<feature type="transmembrane region" description="Helical" evidence="6">
    <location>
        <begin position="279"/>
        <end position="303"/>
    </location>
</feature>
<dbReference type="InterPro" id="IPR020846">
    <property type="entry name" value="MFS_dom"/>
</dbReference>
<feature type="transmembrane region" description="Helical" evidence="6">
    <location>
        <begin position="417"/>
        <end position="439"/>
    </location>
</feature>
<dbReference type="Gene3D" id="1.20.1250.20">
    <property type="entry name" value="MFS general substrate transporter like domains"/>
    <property type="match status" value="2"/>
</dbReference>
<keyword evidence="9" id="KW-1185">Reference proteome</keyword>
<feature type="transmembrane region" description="Helical" evidence="6">
    <location>
        <begin position="154"/>
        <end position="174"/>
    </location>
</feature>
<feature type="transmembrane region" description="Helical" evidence="6">
    <location>
        <begin position="357"/>
        <end position="380"/>
    </location>
</feature>
<evidence type="ECO:0000313" key="9">
    <source>
        <dbReference type="Proteomes" id="UP000469558"/>
    </source>
</evidence>
<feature type="transmembrane region" description="Helical" evidence="6">
    <location>
        <begin position="54"/>
        <end position="72"/>
    </location>
</feature>
<dbReference type="AlphaFoldDB" id="A0A8T9C6L6"/>
<dbReference type="PANTHER" id="PTHR23501">
    <property type="entry name" value="MAJOR FACILITATOR SUPERFAMILY"/>
    <property type="match status" value="1"/>
</dbReference>
<organism evidence="8 9">
    <name type="scientific">Lachnellula suecica</name>
    <dbReference type="NCBI Taxonomy" id="602035"/>
    <lineage>
        <taxon>Eukaryota</taxon>
        <taxon>Fungi</taxon>
        <taxon>Dikarya</taxon>
        <taxon>Ascomycota</taxon>
        <taxon>Pezizomycotina</taxon>
        <taxon>Leotiomycetes</taxon>
        <taxon>Helotiales</taxon>
        <taxon>Lachnaceae</taxon>
        <taxon>Lachnellula</taxon>
    </lineage>
</organism>
<dbReference type="PANTHER" id="PTHR23501:SF155">
    <property type="entry name" value="EFFLUX PUMP AFOB"/>
    <property type="match status" value="1"/>
</dbReference>
<feature type="transmembrane region" description="Helical" evidence="6">
    <location>
        <begin position="180"/>
        <end position="200"/>
    </location>
</feature>
<evidence type="ECO:0000256" key="2">
    <source>
        <dbReference type="ARBA" id="ARBA00022692"/>
    </source>
</evidence>
<feature type="region of interest" description="Disordered" evidence="5">
    <location>
        <begin position="562"/>
        <end position="588"/>
    </location>
</feature>
<dbReference type="OrthoDB" id="10021397at2759"/>
<feature type="transmembrane region" description="Helical" evidence="6">
    <location>
        <begin position="123"/>
        <end position="142"/>
    </location>
</feature>
<reference evidence="8 9" key="1">
    <citation type="submission" date="2018-05" db="EMBL/GenBank/DDBJ databases">
        <title>Genome sequencing and assembly of the regulated plant pathogen Lachnellula willkommii and related sister species for the development of diagnostic species identification markers.</title>
        <authorList>
            <person name="Giroux E."/>
            <person name="Bilodeau G."/>
        </authorList>
    </citation>
    <scope>NUCLEOTIDE SEQUENCE [LARGE SCALE GENOMIC DNA]</scope>
    <source>
        <strain evidence="8 9">CBS 268.59</strain>
    </source>
</reference>
<dbReference type="GO" id="GO:0022857">
    <property type="term" value="F:transmembrane transporter activity"/>
    <property type="evidence" value="ECO:0007669"/>
    <property type="project" value="InterPro"/>
</dbReference>
<feature type="transmembrane region" description="Helical" evidence="6">
    <location>
        <begin position="323"/>
        <end position="345"/>
    </location>
</feature>
<dbReference type="GO" id="GO:0005886">
    <property type="term" value="C:plasma membrane"/>
    <property type="evidence" value="ECO:0007669"/>
    <property type="project" value="TreeGrafter"/>
</dbReference>
<evidence type="ECO:0000256" key="6">
    <source>
        <dbReference type="SAM" id="Phobius"/>
    </source>
</evidence>
<comment type="caution">
    <text evidence="8">The sequence shown here is derived from an EMBL/GenBank/DDBJ whole genome shotgun (WGS) entry which is preliminary data.</text>
</comment>
<feature type="transmembrane region" description="Helical" evidence="6">
    <location>
        <begin position="451"/>
        <end position="474"/>
    </location>
</feature>
<feature type="compositionally biased region" description="Polar residues" evidence="5">
    <location>
        <begin position="19"/>
        <end position="29"/>
    </location>
</feature>
<dbReference type="InterPro" id="IPR011701">
    <property type="entry name" value="MFS"/>
</dbReference>
<dbReference type="PROSITE" id="PS50850">
    <property type="entry name" value="MFS"/>
    <property type="match status" value="1"/>
</dbReference>
<evidence type="ECO:0000256" key="3">
    <source>
        <dbReference type="ARBA" id="ARBA00022989"/>
    </source>
</evidence>
<dbReference type="InterPro" id="IPR036259">
    <property type="entry name" value="MFS_trans_sf"/>
</dbReference>
<name>A0A8T9C6L6_9HELO</name>
<dbReference type="Pfam" id="PF07690">
    <property type="entry name" value="MFS_1"/>
    <property type="match status" value="1"/>
</dbReference>
<feature type="domain" description="Major facilitator superfamily (MFS) profile" evidence="7">
    <location>
        <begin position="59"/>
        <end position="505"/>
    </location>
</feature>
<evidence type="ECO:0000256" key="5">
    <source>
        <dbReference type="SAM" id="MobiDB-lite"/>
    </source>
</evidence>
<dbReference type="SUPFAM" id="SSF103473">
    <property type="entry name" value="MFS general substrate transporter"/>
    <property type="match status" value="1"/>
</dbReference>
<gene>
    <name evidence="8" type="primary">afoB</name>
    <name evidence="8" type="ORF">LSUE1_G007512</name>
</gene>
<protein>
    <submittedName>
        <fullName evidence="8">Efflux pump afoB</fullName>
    </submittedName>
</protein>
<evidence type="ECO:0000259" key="7">
    <source>
        <dbReference type="PROSITE" id="PS50850"/>
    </source>
</evidence>
<feature type="transmembrane region" description="Helical" evidence="6">
    <location>
        <begin position="504"/>
        <end position="522"/>
    </location>
</feature>
<keyword evidence="4 6" id="KW-0472">Membrane</keyword>
<feature type="transmembrane region" description="Helical" evidence="6">
    <location>
        <begin position="386"/>
        <end position="405"/>
    </location>
</feature>
<feature type="compositionally biased region" description="Basic and acidic residues" evidence="5">
    <location>
        <begin position="571"/>
        <end position="588"/>
    </location>
</feature>
<dbReference type="EMBL" id="QGMK01000490">
    <property type="protein sequence ID" value="TVY81379.1"/>
    <property type="molecule type" value="Genomic_DNA"/>
</dbReference>
<evidence type="ECO:0000256" key="1">
    <source>
        <dbReference type="ARBA" id="ARBA00004141"/>
    </source>
</evidence>
<dbReference type="Proteomes" id="UP000469558">
    <property type="component" value="Unassembled WGS sequence"/>
</dbReference>
<feature type="region of interest" description="Disordered" evidence="5">
    <location>
        <begin position="1"/>
        <end position="38"/>
    </location>
</feature>
<feature type="transmembrane region" description="Helical" evidence="6">
    <location>
        <begin position="253"/>
        <end position="272"/>
    </location>
</feature>
<evidence type="ECO:0000313" key="8">
    <source>
        <dbReference type="EMBL" id="TVY81379.1"/>
    </source>
</evidence>
<evidence type="ECO:0000256" key="4">
    <source>
        <dbReference type="ARBA" id="ARBA00023136"/>
    </source>
</evidence>
<accession>A0A8T9C6L6</accession>
<comment type="subcellular location">
    <subcellularLocation>
        <location evidence="1">Membrane</location>
        <topology evidence="1">Multi-pass membrane protein</topology>
    </subcellularLocation>
</comment>
<sequence>MEPEHTSSVLAGVPESTEGHVSTGSSSHSIAPAKDPQENATNAAEFDHEFPTGFKLVSILASLVVSYFLVFLDVSVMSTVSPAITTEFNSLVDLGWYGSAYQVGSTAFQPVSGKIYRHFSIKWSFVVFFIIFEIGSAVCGAAQSSRMLIVGRAIAGLGSSGIFTGTLTTVANILPLQKRPAIMGVNMAIGQLGVAFGPLIGGAFTSGASWRWAFYLNLFLGVLVGAGFLFNTIPESHAKLPARQVIGTAIKSLDLVGMMLMSPAVIMFLLALEYGGNQYAWNSAVVIGLLVGGIVTFAIFLVWEHREGDAAMIPFAMMKTPVIASATLTLFFRMAVILVADYYLAIFFQAVQNDSPLVSGIHMLPATLGLVVAALTTGFLTQVTGYYLPWVMAGLAITTTGYGAMSTLSPTTSTARWIGFQILYGIGAGTGAAGPFIAIQTLVPLPQIPTAMAMVLFGQNLGGSVFLVIGNTIFNNSLRKQLTEHASAVGVTADVVMYAGARSVRDLGLSVTGLAAAIQAYVTAVDHVMYLGVAVGICGFFVSYGMGNANIMEVRKLREITNQPQPEETEADKPVSEKAAEENLKVEV</sequence>
<feature type="transmembrane region" description="Helical" evidence="6">
    <location>
        <begin position="528"/>
        <end position="547"/>
    </location>
</feature>
<proteinExistence type="predicted"/>
<keyword evidence="2 6" id="KW-0812">Transmembrane</keyword>